<gene>
    <name evidence="1" type="ORF">BDN72DRAFT_754561</name>
</gene>
<evidence type="ECO:0000313" key="1">
    <source>
        <dbReference type="EMBL" id="TFK77069.1"/>
    </source>
</evidence>
<accession>A0ACD3BHB5</accession>
<proteinExistence type="predicted"/>
<protein>
    <submittedName>
        <fullName evidence="1">Uncharacterized protein</fullName>
    </submittedName>
</protein>
<sequence length="220" mass="24370">MFFHSASAIIMAYAFHCLEGLPIDDAISSQYGGHFQFLTIHGLLLAWITMVSGSILDLFPSVPFLKGAKRLFSMLSMPLSITISSIYWTLMAVFPALLLPPTNVPPLDASPAGHEEVPLLRIPLSIDLGLHAVPAIVLLVDFFAFETKYSRKAVMVESWILAGIYASFYASWAEFCATHNDGIYPYPFLTVSPLWGRVLIYIGATTISLSSFRFLNYLHS</sequence>
<dbReference type="EMBL" id="ML208259">
    <property type="protein sequence ID" value="TFK77069.1"/>
    <property type="molecule type" value="Genomic_DNA"/>
</dbReference>
<dbReference type="Proteomes" id="UP000308600">
    <property type="component" value="Unassembled WGS sequence"/>
</dbReference>
<evidence type="ECO:0000313" key="2">
    <source>
        <dbReference type="Proteomes" id="UP000308600"/>
    </source>
</evidence>
<keyword evidence="2" id="KW-1185">Reference proteome</keyword>
<reference evidence="1 2" key="1">
    <citation type="journal article" date="2019" name="Nat. Ecol. Evol.">
        <title>Megaphylogeny resolves global patterns of mushroom evolution.</title>
        <authorList>
            <person name="Varga T."/>
            <person name="Krizsan K."/>
            <person name="Foldi C."/>
            <person name="Dima B."/>
            <person name="Sanchez-Garcia M."/>
            <person name="Sanchez-Ramirez S."/>
            <person name="Szollosi G.J."/>
            <person name="Szarkandi J.G."/>
            <person name="Papp V."/>
            <person name="Albert L."/>
            <person name="Andreopoulos W."/>
            <person name="Angelini C."/>
            <person name="Antonin V."/>
            <person name="Barry K.W."/>
            <person name="Bougher N.L."/>
            <person name="Buchanan P."/>
            <person name="Buyck B."/>
            <person name="Bense V."/>
            <person name="Catcheside P."/>
            <person name="Chovatia M."/>
            <person name="Cooper J."/>
            <person name="Damon W."/>
            <person name="Desjardin D."/>
            <person name="Finy P."/>
            <person name="Geml J."/>
            <person name="Haridas S."/>
            <person name="Hughes K."/>
            <person name="Justo A."/>
            <person name="Karasinski D."/>
            <person name="Kautmanova I."/>
            <person name="Kiss B."/>
            <person name="Kocsube S."/>
            <person name="Kotiranta H."/>
            <person name="LaButti K.M."/>
            <person name="Lechner B.E."/>
            <person name="Liimatainen K."/>
            <person name="Lipzen A."/>
            <person name="Lukacs Z."/>
            <person name="Mihaltcheva S."/>
            <person name="Morgado L.N."/>
            <person name="Niskanen T."/>
            <person name="Noordeloos M.E."/>
            <person name="Ohm R.A."/>
            <person name="Ortiz-Santana B."/>
            <person name="Ovrebo C."/>
            <person name="Racz N."/>
            <person name="Riley R."/>
            <person name="Savchenko A."/>
            <person name="Shiryaev A."/>
            <person name="Soop K."/>
            <person name="Spirin V."/>
            <person name="Szebenyi C."/>
            <person name="Tomsovsky M."/>
            <person name="Tulloss R.E."/>
            <person name="Uehling J."/>
            <person name="Grigoriev I.V."/>
            <person name="Vagvolgyi C."/>
            <person name="Papp T."/>
            <person name="Martin F.M."/>
            <person name="Miettinen O."/>
            <person name="Hibbett D.S."/>
            <person name="Nagy L.G."/>
        </authorList>
    </citation>
    <scope>NUCLEOTIDE SEQUENCE [LARGE SCALE GENOMIC DNA]</scope>
    <source>
        <strain evidence="1 2">NL-1719</strain>
    </source>
</reference>
<organism evidence="1 2">
    <name type="scientific">Pluteus cervinus</name>
    <dbReference type="NCBI Taxonomy" id="181527"/>
    <lineage>
        <taxon>Eukaryota</taxon>
        <taxon>Fungi</taxon>
        <taxon>Dikarya</taxon>
        <taxon>Basidiomycota</taxon>
        <taxon>Agaricomycotina</taxon>
        <taxon>Agaricomycetes</taxon>
        <taxon>Agaricomycetidae</taxon>
        <taxon>Agaricales</taxon>
        <taxon>Pluteineae</taxon>
        <taxon>Pluteaceae</taxon>
        <taxon>Pluteus</taxon>
    </lineage>
</organism>
<name>A0ACD3BHB5_9AGAR</name>